<organism evidence="2">
    <name type="scientific">Bradyrhizobium diazoefficiens</name>
    <dbReference type="NCBI Taxonomy" id="1355477"/>
    <lineage>
        <taxon>Bacteria</taxon>
        <taxon>Pseudomonadati</taxon>
        <taxon>Pseudomonadota</taxon>
        <taxon>Alphaproteobacteria</taxon>
        <taxon>Hyphomicrobiales</taxon>
        <taxon>Nitrobacteraceae</taxon>
        <taxon>Bradyrhizobium</taxon>
    </lineage>
</organism>
<evidence type="ECO:0000313" key="2">
    <source>
        <dbReference type="EMBL" id="BCE55164.1"/>
    </source>
</evidence>
<accession>A0A809ZSB2</accession>
<dbReference type="Pfam" id="PF14301">
    <property type="entry name" value="DUF4376"/>
    <property type="match status" value="1"/>
</dbReference>
<evidence type="ECO:0000313" key="3">
    <source>
        <dbReference type="EMBL" id="BCE63897.1"/>
    </source>
</evidence>
<gene>
    <name evidence="2" type="ORF">XF5B_26760</name>
    <name evidence="3" type="ORF">XF6B_26960</name>
</gene>
<dbReference type="RefSeq" id="WP_182869745.1">
    <property type="nucleotide sequence ID" value="NZ_AP022638.1"/>
</dbReference>
<dbReference type="AlphaFoldDB" id="A0A809ZSB2"/>
<proteinExistence type="predicted"/>
<reference evidence="3" key="2">
    <citation type="submission" date="2020-05" db="EMBL/GenBank/DDBJ databases">
        <title>Complete genome sequence of Bradyrhizobium diazoefficiens XF6 isolated from soybean nodule.</title>
        <authorList>
            <person name="Noda R."/>
            <person name="Kakizaki K."/>
            <person name="Minamisawa K."/>
        </authorList>
    </citation>
    <scope>NUCLEOTIDE SEQUENCE</scope>
    <source>
        <strain evidence="3">XF6</strain>
    </source>
</reference>
<feature type="domain" description="DUF4376" evidence="1">
    <location>
        <begin position="72"/>
        <end position="172"/>
    </location>
</feature>
<dbReference type="InterPro" id="IPR025484">
    <property type="entry name" value="DUF4376"/>
</dbReference>
<dbReference type="EMBL" id="AP023096">
    <property type="protein sequence ID" value="BCE63897.1"/>
    <property type="molecule type" value="Genomic_DNA"/>
</dbReference>
<sequence>MFNPYDWYWRADDGRIFASARQITVDDTDPDFIAFSELTAPTPWPRDENGQQTAAELQRVLFPYQIAVDLKAYAFYLRQQKEHDGCPVTGVAGMTEVRTDLNAQTLINRYHQVAANNAAFTAPWVLPDRSTVMLDQAAINALFDQTSAFIVGTYTTYNEVITGIDGGTITTIDQIDQAFGASLRRNSPPDIGWTS</sequence>
<protein>
    <recommendedName>
        <fullName evidence="1">DUF4376 domain-containing protein</fullName>
    </recommendedName>
</protein>
<evidence type="ECO:0000259" key="1">
    <source>
        <dbReference type="Pfam" id="PF14301"/>
    </source>
</evidence>
<dbReference type="EMBL" id="AP023095">
    <property type="protein sequence ID" value="BCE55164.1"/>
    <property type="molecule type" value="Genomic_DNA"/>
</dbReference>
<name>A0A809ZSB2_9BRAD</name>
<reference evidence="2" key="1">
    <citation type="submission" date="2020-05" db="EMBL/GenBank/DDBJ databases">
        <title>Complete genome sequence of Bradyrhizobium diazoefficiens XF5 isolated from soybean nodule.</title>
        <authorList>
            <person name="Noda R."/>
            <person name="Kakizaki K."/>
            <person name="Minamisawa K."/>
        </authorList>
    </citation>
    <scope>NUCLEOTIDE SEQUENCE</scope>
    <source>
        <strain evidence="2">XF5</strain>
    </source>
</reference>